<dbReference type="EMBL" id="FJUY01000025">
    <property type="protein sequence ID" value="CZT25119.1"/>
    <property type="molecule type" value="Genomic_DNA"/>
</dbReference>
<accession>A0A2D3VMN0</accession>
<proteinExistence type="predicted"/>
<dbReference type="Proteomes" id="UP000225277">
    <property type="component" value="Unassembled WGS sequence"/>
</dbReference>
<feature type="compositionally biased region" description="Pro residues" evidence="1">
    <location>
        <begin position="78"/>
        <end position="95"/>
    </location>
</feature>
<sequence>MDNSLCLCFPCLIFYLGGYIPSRSEDQFYPTLENKGFSASDKKAIAEEWYWVSFERETAVKDYLEGYVTFTDGCWWRPPPRPPMRAPPSQLPQHPPGDSSRRRPGSRARRASSVASTEASSSSGPSV</sequence>
<name>A0A2D3VMN0_9PEZI</name>
<gene>
    <name evidence="2" type="ORF">RCC_10848</name>
</gene>
<keyword evidence="3" id="KW-1185">Reference proteome</keyword>
<evidence type="ECO:0000313" key="3">
    <source>
        <dbReference type="Proteomes" id="UP000225277"/>
    </source>
</evidence>
<dbReference type="RefSeq" id="XP_023631842.1">
    <property type="nucleotide sequence ID" value="XM_023776074.1"/>
</dbReference>
<evidence type="ECO:0000256" key="1">
    <source>
        <dbReference type="SAM" id="MobiDB-lite"/>
    </source>
</evidence>
<dbReference type="GeneID" id="35605883"/>
<dbReference type="AlphaFoldDB" id="A0A2D3VMN0"/>
<dbReference type="OrthoDB" id="3621149at2759"/>
<evidence type="ECO:0000313" key="2">
    <source>
        <dbReference type="EMBL" id="CZT25119.1"/>
    </source>
</evidence>
<feature type="region of interest" description="Disordered" evidence="1">
    <location>
        <begin position="78"/>
        <end position="127"/>
    </location>
</feature>
<protein>
    <submittedName>
        <fullName evidence="2">Uncharacterized protein</fullName>
    </submittedName>
</protein>
<organism evidence="2 3">
    <name type="scientific">Ramularia collo-cygni</name>
    <dbReference type="NCBI Taxonomy" id="112498"/>
    <lineage>
        <taxon>Eukaryota</taxon>
        <taxon>Fungi</taxon>
        <taxon>Dikarya</taxon>
        <taxon>Ascomycota</taxon>
        <taxon>Pezizomycotina</taxon>
        <taxon>Dothideomycetes</taxon>
        <taxon>Dothideomycetidae</taxon>
        <taxon>Mycosphaerellales</taxon>
        <taxon>Mycosphaerellaceae</taxon>
        <taxon>Ramularia</taxon>
    </lineage>
</organism>
<reference evidence="2 3" key="1">
    <citation type="submission" date="2016-03" db="EMBL/GenBank/DDBJ databases">
        <authorList>
            <person name="Ploux O."/>
        </authorList>
    </citation>
    <scope>NUCLEOTIDE SEQUENCE [LARGE SCALE GENOMIC DNA]</scope>
    <source>
        <strain evidence="2 3">URUG2</strain>
    </source>
</reference>
<feature type="compositionally biased region" description="Low complexity" evidence="1">
    <location>
        <begin position="111"/>
        <end position="127"/>
    </location>
</feature>